<feature type="domain" description="T4 recombination endonuclease VII dimerisation" evidence="1">
    <location>
        <begin position="105"/>
        <end position="153"/>
    </location>
</feature>
<organism evidence="2 3">
    <name type="scientific">Acinetobacter phage Acj9</name>
    <dbReference type="NCBI Taxonomy" id="760939"/>
    <lineage>
        <taxon>Viruses</taxon>
        <taxon>Duplodnaviria</taxon>
        <taxon>Heunggongvirae</taxon>
        <taxon>Uroviricota</taxon>
        <taxon>Caudoviricetes</taxon>
        <taxon>Pantevenvirales</taxon>
        <taxon>Straboviridae</taxon>
        <taxon>Twarogvirinae</taxon>
        <taxon>Acajnonavirus</taxon>
        <taxon>Acajnonavirus acj9</taxon>
    </lineage>
</organism>
<keyword evidence="2" id="KW-0378">Hydrolase</keyword>
<accession>E5EPQ4</accession>
<dbReference type="SUPFAM" id="SSF68918">
    <property type="entry name" value="Recombination endonuclease VII, C-terminal and dimerization domains"/>
    <property type="match status" value="1"/>
</dbReference>
<dbReference type="RefSeq" id="YP_004010257.1">
    <property type="nucleotide sequence ID" value="NC_014663.1"/>
</dbReference>
<dbReference type="InterPro" id="IPR036309">
    <property type="entry name" value="T4_recomb_endonuclease_dim_sf"/>
</dbReference>
<dbReference type="SUPFAM" id="SSF54060">
    <property type="entry name" value="His-Me finger endonucleases"/>
    <property type="match status" value="1"/>
</dbReference>
<reference evidence="2 3" key="1">
    <citation type="journal article" date="2010" name="Virol. J.">
        <title>Genomes of the T4-related bacteriophages as windows on microbial genome evolution.</title>
        <authorList>
            <person name="Petrov V.M."/>
            <person name="Ratnayaka S."/>
            <person name="Nolan J.M."/>
            <person name="Miller E.S."/>
            <person name="Karam J.D."/>
        </authorList>
    </citation>
    <scope>NUCLEOTIDE SEQUENCE [LARGE SCALE GENOMIC DNA]</scope>
</reference>
<name>E5EPQ4_9CAUD</name>
<keyword evidence="2" id="KW-0255">Endonuclease</keyword>
<evidence type="ECO:0000259" key="1">
    <source>
        <dbReference type="Pfam" id="PF09124"/>
    </source>
</evidence>
<dbReference type="Pfam" id="PF02945">
    <property type="entry name" value="Endonuclease_7"/>
    <property type="match status" value="1"/>
</dbReference>
<dbReference type="Gene3D" id="1.10.720.10">
    <property type="match status" value="1"/>
</dbReference>
<dbReference type="Proteomes" id="UP000008731">
    <property type="component" value="Segment"/>
</dbReference>
<evidence type="ECO:0000313" key="2">
    <source>
        <dbReference type="EMBL" id="ADG60020.1"/>
    </source>
</evidence>
<dbReference type="Pfam" id="PF09124">
    <property type="entry name" value="Endonuc-dimeris"/>
    <property type="match status" value="1"/>
</dbReference>
<dbReference type="GeneID" id="9926554"/>
<sequence>MLLIGKAFAAEKQRLFECQNGRCPICKRELDQDVMKNHLDHDHALEGSNAGRVRGLLCVYCNALEGQLKHKFDSSGLRSKGVDMATWFDSLMQYYATDNSENPLHPAYANDMHKAFTKMSKPDMIAEAERVGLAIEPKSTKAQIVKGYKRALKLFLKEPK</sequence>
<dbReference type="InterPro" id="IPR004211">
    <property type="entry name" value="Endonuclease_7"/>
</dbReference>
<dbReference type="KEGG" id="vg:9926554"/>
<protein>
    <submittedName>
        <fullName evidence="2">Gp49 EndoVII packaging and recombination endonuclease</fullName>
    </submittedName>
</protein>
<dbReference type="InterPro" id="IPR015208">
    <property type="entry name" value="T4_recomb_endonuclease_dimer"/>
</dbReference>
<proteinExistence type="predicted"/>
<evidence type="ECO:0000313" key="3">
    <source>
        <dbReference type="Proteomes" id="UP000008731"/>
    </source>
</evidence>
<dbReference type="EMBL" id="HM004124">
    <property type="protein sequence ID" value="ADG60020.1"/>
    <property type="molecule type" value="Genomic_DNA"/>
</dbReference>
<dbReference type="InterPro" id="IPR038563">
    <property type="entry name" value="Endonuclease_7_sf"/>
</dbReference>
<dbReference type="InterPro" id="IPR044925">
    <property type="entry name" value="His-Me_finger_sf"/>
</dbReference>
<keyword evidence="3" id="KW-1185">Reference proteome</keyword>
<dbReference type="Gene3D" id="3.40.1800.10">
    <property type="entry name" value="His-Me finger endonucleases"/>
    <property type="match status" value="1"/>
</dbReference>
<gene>
    <name evidence="2" type="primary">49</name>
    <name evidence="2" type="ORF">Acj9p120</name>
</gene>
<dbReference type="GO" id="GO:0004519">
    <property type="term" value="F:endonuclease activity"/>
    <property type="evidence" value="ECO:0007669"/>
    <property type="project" value="UniProtKB-KW"/>
</dbReference>
<dbReference type="OrthoDB" id="12062at10239"/>
<keyword evidence="2" id="KW-0540">Nuclease</keyword>